<feature type="domain" description="HTH cro/C1-type" evidence="2">
    <location>
        <begin position="78"/>
        <end position="131"/>
    </location>
</feature>
<dbReference type="SMART" id="SM00530">
    <property type="entry name" value="HTH_XRE"/>
    <property type="match status" value="2"/>
</dbReference>
<evidence type="ECO:0000259" key="2">
    <source>
        <dbReference type="PROSITE" id="PS50943"/>
    </source>
</evidence>
<dbReference type="SUPFAM" id="SSF47413">
    <property type="entry name" value="lambda repressor-like DNA-binding domains"/>
    <property type="match status" value="2"/>
</dbReference>
<dbReference type="PROSITE" id="PS51257">
    <property type="entry name" value="PROKAR_LIPOPROTEIN"/>
    <property type="match status" value="1"/>
</dbReference>
<dbReference type="InterPro" id="IPR050807">
    <property type="entry name" value="TransReg_Diox_bact_type"/>
</dbReference>
<dbReference type="EMBL" id="FMZX01000028">
    <property type="protein sequence ID" value="SDE32677.1"/>
    <property type="molecule type" value="Genomic_DNA"/>
</dbReference>
<dbReference type="Pfam" id="PF05869">
    <property type="entry name" value="Dam"/>
    <property type="match status" value="1"/>
</dbReference>
<dbReference type="PANTHER" id="PTHR46797">
    <property type="entry name" value="HTH-TYPE TRANSCRIPTIONAL REGULATOR"/>
    <property type="match status" value="1"/>
</dbReference>
<dbReference type="Gene3D" id="1.10.260.40">
    <property type="entry name" value="lambda repressor-like DNA-binding domains"/>
    <property type="match status" value="2"/>
</dbReference>
<dbReference type="GO" id="GO:0009307">
    <property type="term" value="P:DNA restriction-modification system"/>
    <property type="evidence" value="ECO:0007669"/>
    <property type="project" value="InterPro"/>
</dbReference>
<protein>
    <submittedName>
        <fullName evidence="3">Phage N-6-adenine-methyltransferase</fullName>
    </submittedName>
</protein>
<dbReference type="CDD" id="cd00093">
    <property type="entry name" value="HTH_XRE"/>
    <property type="match status" value="1"/>
</dbReference>
<dbReference type="AlphaFoldDB" id="A0A1G7C058"/>
<sequence>MSQERSDSRLGRTLRQARHDARLTQGALAAAAGCSARSVWQAERGQGHAAVYLRLLDTLGMELAGRSLPPGTDPGARLKVLRQRLGASAREVAAKANVSPNTLAAMERGDLGHLAALERVAEVLGAGLVLARTGHPQSFYAGAALSSTYEAWATPLDLLERLYKALGSGFDLDPCSPGALRSRVRAARHLTEADDGLAHPWHGRVFMNPPYGRGIGAWTAKARTEAETGRAEFVIGLIPARTDTRWWHADVVGHAAAWLLRGRLSFGDGSTPAPFPSALVLWAGAPATATTLCQVFPDAQYIAPGVGLSAAGFPTAA</sequence>
<dbReference type="InterPro" id="IPR001387">
    <property type="entry name" value="Cro/C1-type_HTH"/>
</dbReference>
<dbReference type="InterPro" id="IPR008593">
    <property type="entry name" value="Dam_MeTrfase"/>
</dbReference>
<dbReference type="GO" id="GO:0009007">
    <property type="term" value="F:site-specific DNA-methyltransferase (adenine-specific) activity"/>
    <property type="evidence" value="ECO:0007669"/>
    <property type="project" value="InterPro"/>
</dbReference>
<evidence type="ECO:0000313" key="3">
    <source>
        <dbReference type="EMBL" id="SDE32677.1"/>
    </source>
</evidence>
<reference evidence="3 4" key="1">
    <citation type="submission" date="2016-10" db="EMBL/GenBank/DDBJ databases">
        <authorList>
            <person name="de Groot N.N."/>
        </authorList>
    </citation>
    <scope>NUCLEOTIDE SEQUENCE [LARGE SCALE GENOMIC DNA]</scope>
    <source>
        <strain evidence="3 4">CPCC 100156</strain>
    </source>
</reference>
<evidence type="ECO:0000256" key="1">
    <source>
        <dbReference type="ARBA" id="ARBA00023125"/>
    </source>
</evidence>
<gene>
    <name evidence="3" type="ORF">SAMN04487779_102833</name>
</gene>
<evidence type="ECO:0000313" key="4">
    <source>
        <dbReference type="Proteomes" id="UP000198925"/>
    </source>
</evidence>
<dbReference type="Proteomes" id="UP000198925">
    <property type="component" value="Unassembled WGS sequence"/>
</dbReference>
<dbReference type="GO" id="GO:0003700">
    <property type="term" value="F:DNA-binding transcription factor activity"/>
    <property type="evidence" value="ECO:0007669"/>
    <property type="project" value="TreeGrafter"/>
</dbReference>
<dbReference type="GO" id="GO:0005829">
    <property type="term" value="C:cytosol"/>
    <property type="evidence" value="ECO:0007669"/>
    <property type="project" value="TreeGrafter"/>
</dbReference>
<dbReference type="InterPro" id="IPR010982">
    <property type="entry name" value="Lambda_DNA-bd_dom_sf"/>
</dbReference>
<keyword evidence="1" id="KW-0238">DNA-binding</keyword>
<name>A0A1G7C058_9PROT</name>
<accession>A0A1G7C058</accession>
<keyword evidence="3" id="KW-0489">Methyltransferase</keyword>
<dbReference type="Pfam" id="PF13560">
    <property type="entry name" value="HTH_31"/>
    <property type="match status" value="2"/>
</dbReference>
<organism evidence="3 4">
    <name type="scientific">Belnapia rosea</name>
    <dbReference type="NCBI Taxonomy" id="938405"/>
    <lineage>
        <taxon>Bacteria</taxon>
        <taxon>Pseudomonadati</taxon>
        <taxon>Pseudomonadota</taxon>
        <taxon>Alphaproteobacteria</taxon>
        <taxon>Acetobacterales</taxon>
        <taxon>Roseomonadaceae</taxon>
        <taxon>Belnapia</taxon>
    </lineage>
</organism>
<feature type="domain" description="HTH cro/C1-type" evidence="2">
    <location>
        <begin position="14"/>
        <end position="46"/>
    </location>
</feature>
<dbReference type="PANTHER" id="PTHR46797:SF1">
    <property type="entry name" value="METHYLPHOSPHONATE SYNTHASE"/>
    <property type="match status" value="1"/>
</dbReference>
<keyword evidence="4" id="KW-1185">Reference proteome</keyword>
<dbReference type="RefSeq" id="WP_090665029.1">
    <property type="nucleotide sequence ID" value="NZ_FMZX01000028.1"/>
</dbReference>
<dbReference type="GO" id="GO:0003677">
    <property type="term" value="F:DNA binding"/>
    <property type="evidence" value="ECO:0007669"/>
    <property type="project" value="UniProtKB-KW"/>
</dbReference>
<proteinExistence type="predicted"/>
<dbReference type="PROSITE" id="PS50943">
    <property type="entry name" value="HTH_CROC1"/>
    <property type="match status" value="2"/>
</dbReference>
<dbReference type="GO" id="GO:0032259">
    <property type="term" value="P:methylation"/>
    <property type="evidence" value="ECO:0007669"/>
    <property type="project" value="UniProtKB-KW"/>
</dbReference>
<keyword evidence="3" id="KW-0808">Transferase</keyword>